<reference evidence="2" key="1">
    <citation type="submission" date="2022-11" db="UniProtKB">
        <authorList>
            <consortium name="WormBaseParasite"/>
        </authorList>
    </citation>
    <scope>IDENTIFICATION</scope>
</reference>
<organism evidence="1 2">
    <name type="scientific">Panagrolaimus sp. ES5</name>
    <dbReference type="NCBI Taxonomy" id="591445"/>
    <lineage>
        <taxon>Eukaryota</taxon>
        <taxon>Metazoa</taxon>
        <taxon>Ecdysozoa</taxon>
        <taxon>Nematoda</taxon>
        <taxon>Chromadorea</taxon>
        <taxon>Rhabditida</taxon>
        <taxon>Tylenchina</taxon>
        <taxon>Panagrolaimomorpha</taxon>
        <taxon>Panagrolaimoidea</taxon>
        <taxon>Panagrolaimidae</taxon>
        <taxon>Panagrolaimus</taxon>
    </lineage>
</organism>
<protein>
    <submittedName>
        <fullName evidence="2">Cytochrome b561 domain-containing protein</fullName>
    </submittedName>
</protein>
<dbReference type="WBParaSite" id="ES5_v2.g24260.t1">
    <property type="protein sequence ID" value="ES5_v2.g24260.t1"/>
    <property type="gene ID" value="ES5_v2.g24260"/>
</dbReference>
<accession>A0AC34G3K8</accession>
<proteinExistence type="predicted"/>
<name>A0AC34G3K8_9BILA</name>
<dbReference type="Proteomes" id="UP000887579">
    <property type="component" value="Unplaced"/>
</dbReference>
<evidence type="ECO:0000313" key="1">
    <source>
        <dbReference type="Proteomes" id="UP000887579"/>
    </source>
</evidence>
<evidence type="ECO:0000313" key="2">
    <source>
        <dbReference type="WBParaSite" id="ES5_v2.g24260.t1"/>
    </source>
</evidence>
<sequence>MLLAWFGMIAIGIFSARYLKPGTPNTKIGGTHLWFHLHRGLNFTAVMIIIVLTTLIFIPKTAASPSSYINNLNSADTPLKTAIMIFRDEINSFNSTTSMNSSEIINKILQFIELSFGWNAEVKFKLCQLSNDPVLSPFLNFIQCDFNITSTAVFNTAPGLVVFPNQTNSIRNNNNTVCQPLKEGIPDHPSPTKPSKSTFFGLTDVTIDKVLEMIDSCRHLVNSTRPWIKNLICES</sequence>